<evidence type="ECO:0000259" key="1">
    <source>
        <dbReference type="PROSITE" id="PS51462"/>
    </source>
</evidence>
<dbReference type="CDD" id="cd18873">
    <property type="entry name" value="NUDIX_NadM_like"/>
    <property type="match status" value="1"/>
</dbReference>
<dbReference type="SUPFAM" id="SSF55811">
    <property type="entry name" value="Nudix"/>
    <property type="match status" value="1"/>
</dbReference>
<dbReference type="InterPro" id="IPR015797">
    <property type="entry name" value="NUDIX_hydrolase-like_dom_sf"/>
</dbReference>
<reference evidence="3" key="1">
    <citation type="submission" date="2018-08" db="EMBL/GenBank/DDBJ databases">
        <authorList>
            <person name="Liu Z.-W."/>
            <person name="Du Z.-J."/>
        </authorList>
    </citation>
    <scope>NUCLEOTIDE SEQUENCE [LARGE SCALE GENOMIC DNA]</scope>
    <source>
        <strain evidence="3">H4X</strain>
    </source>
</reference>
<dbReference type="Gene3D" id="1.10.10.10">
    <property type="entry name" value="Winged helix-like DNA-binding domain superfamily/Winged helix DNA-binding domain"/>
    <property type="match status" value="1"/>
</dbReference>
<dbReference type="GO" id="GO:0016787">
    <property type="term" value="F:hydrolase activity"/>
    <property type="evidence" value="ECO:0007669"/>
    <property type="project" value="UniProtKB-KW"/>
</dbReference>
<keyword evidence="2" id="KW-0378">Hydrolase</keyword>
<gene>
    <name evidence="2" type="ORF">DXT99_10325</name>
</gene>
<dbReference type="InterPro" id="IPR036388">
    <property type="entry name" value="WH-like_DNA-bd_sf"/>
</dbReference>
<dbReference type="Pfam" id="PF00293">
    <property type="entry name" value="NUDIX"/>
    <property type="match status" value="1"/>
</dbReference>
<dbReference type="SUPFAM" id="SSF46785">
    <property type="entry name" value="Winged helix' DNA-binding domain"/>
    <property type="match status" value="1"/>
</dbReference>
<dbReference type="PANTHER" id="PTHR43736:SF4">
    <property type="entry name" value="SLR1690 PROTEIN"/>
    <property type="match status" value="1"/>
</dbReference>
<name>A0A3D8LCI5_9BACT</name>
<dbReference type="Pfam" id="PF21906">
    <property type="entry name" value="WHD_NrtR"/>
    <property type="match status" value="1"/>
</dbReference>
<dbReference type="Gene3D" id="3.90.79.10">
    <property type="entry name" value="Nucleoside Triphosphate Pyrophosphohydrolase"/>
    <property type="match status" value="1"/>
</dbReference>
<dbReference type="InterPro" id="IPR000086">
    <property type="entry name" value="NUDIX_hydrolase_dom"/>
</dbReference>
<dbReference type="AlphaFoldDB" id="A0A3D8LCI5"/>
<dbReference type="PROSITE" id="PS51462">
    <property type="entry name" value="NUDIX"/>
    <property type="match status" value="1"/>
</dbReference>
<dbReference type="InterPro" id="IPR036390">
    <property type="entry name" value="WH_DNA-bd_sf"/>
</dbReference>
<evidence type="ECO:0000313" key="2">
    <source>
        <dbReference type="EMBL" id="RDV15063.1"/>
    </source>
</evidence>
<comment type="caution">
    <text evidence="2">The sequence shown here is derived from an EMBL/GenBank/DDBJ whole genome shotgun (WGS) entry which is preliminary data.</text>
</comment>
<dbReference type="RefSeq" id="WP_115565478.1">
    <property type="nucleotide sequence ID" value="NZ_QRGR01000010.1"/>
</dbReference>
<organism evidence="2 3">
    <name type="scientific">Pontibacter diazotrophicus</name>
    <dbReference type="NCBI Taxonomy" id="1400979"/>
    <lineage>
        <taxon>Bacteria</taxon>
        <taxon>Pseudomonadati</taxon>
        <taxon>Bacteroidota</taxon>
        <taxon>Cytophagia</taxon>
        <taxon>Cytophagales</taxon>
        <taxon>Hymenobacteraceae</taxon>
        <taxon>Pontibacter</taxon>
    </lineage>
</organism>
<dbReference type="EMBL" id="QRGR01000010">
    <property type="protein sequence ID" value="RDV15063.1"/>
    <property type="molecule type" value="Genomic_DNA"/>
</dbReference>
<dbReference type="PANTHER" id="PTHR43736">
    <property type="entry name" value="ADP-RIBOSE PYROPHOSPHATASE"/>
    <property type="match status" value="1"/>
</dbReference>
<keyword evidence="3" id="KW-1185">Reference proteome</keyword>
<feature type="domain" description="Nudix hydrolase" evidence="1">
    <location>
        <begin position="17"/>
        <end position="169"/>
    </location>
</feature>
<accession>A0A3D8LCI5</accession>
<evidence type="ECO:0000313" key="3">
    <source>
        <dbReference type="Proteomes" id="UP000256708"/>
    </source>
</evidence>
<protein>
    <submittedName>
        <fullName evidence="2">NUDIX hydrolase</fullName>
    </submittedName>
</protein>
<dbReference type="InterPro" id="IPR054105">
    <property type="entry name" value="WHD_NrtR"/>
</dbReference>
<sequence length="255" mass="29580">MEEEVENILQKGGELFHPGLSVDCVIFGFHDNQLKVLLLKMKHADKWALPGGFVYKEEEVEHAAVRVLQSRTGLGNIFLRQFHTFGSPSRSDRKLNRELLVSLDLEAHENHWFLQRFITVGYYALVNFSSAVPRPDATSEACAWWDLQDMPPLAMDHNHILQQALETLRKQLNDQPVGYNLLPEKFTMPELQRLYETILGKQLDRRNFQRKMLGYGILDRLEERKRGVAHKAPYLYSFNKEKYAAALQDGLQQGW</sequence>
<dbReference type="Proteomes" id="UP000256708">
    <property type="component" value="Unassembled WGS sequence"/>
</dbReference>
<dbReference type="OrthoDB" id="9786141at2"/>
<proteinExistence type="predicted"/>